<proteinExistence type="predicted"/>
<evidence type="ECO:0000256" key="1">
    <source>
        <dbReference type="SAM" id="MobiDB-lite"/>
    </source>
</evidence>
<feature type="compositionally biased region" description="Basic and acidic residues" evidence="1">
    <location>
        <begin position="478"/>
        <end position="495"/>
    </location>
</feature>
<organism evidence="3 4">
    <name type="scientific">Nocardia amamiensis</name>
    <dbReference type="NCBI Taxonomy" id="404578"/>
    <lineage>
        <taxon>Bacteria</taxon>
        <taxon>Bacillati</taxon>
        <taxon>Actinomycetota</taxon>
        <taxon>Actinomycetes</taxon>
        <taxon>Mycobacteriales</taxon>
        <taxon>Nocardiaceae</taxon>
        <taxon>Nocardia</taxon>
    </lineage>
</organism>
<feature type="transmembrane region" description="Helical" evidence="2">
    <location>
        <begin position="43"/>
        <end position="62"/>
    </location>
</feature>
<name>A0ABS0CIR2_9NOCA</name>
<keyword evidence="2" id="KW-1133">Transmembrane helix</keyword>
<comment type="caution">
    <text evidence="3">The sequence shown here is derived from an EMBL/GenBank/DDBJ whole genome shotgun (WGS) entry which is preliminary data.</text>
</comment>
<keyword evidence="2" id="KW-0472">Membrane</keyword>
<feature type="compositionally biased region" description="Basic and acidic residues" evidence="1">
    <location>
        <begin position="342"/>
        <end position="355"/>
    </location>
</feature>
<evidence type="ECO:0000313" key="3">
    <source>
        <dbReference type="EMBL" id="MBF6296494.1"/>
    </source>
</evidence>
<keyword evidence="4" id="KW-1185">Reference proteome</keyword>
<gene>
    <name evidence="3" type="ORF">IU459_02930</name>
</gene>
<sequence>MSAPSPGSPTAFRLARIAALVLGSLVFLHACERSKSAVLSDVWGEVVIAAAFVAAAMTAAWFEIKLRMQEQEGDDARPGADSGWEYESEQVEAPIRGNFSRPARRSQDEEYPEDEPGERPGRRARPGPMPPVGADDQFEPTEHSPRPDLVAGIARTLRIGRSGAEDERSLLSTWNAVTKWARRGDLDDDLDDHDELEQITRTETGELVIESSTRTIRVKIARTGDLVVHGRATGGPHPRSEWRWTFQPDAFPGIRAALGDRSGDLLDLLEETIPWLDAGARHDPGAWLRAHDIPGTYREKGVTASEVTRELPVLQPGLPLRPGAPHRQSPEDGHPRTTSIADVRDARFPGRRERPPATVEPLPPHREGRSPRGRAADPQSSSRRAEVDRRSRSAASRATEQRSDDDRPSRSARRHRSNPDPARHSGQFPQSAAEPGQPLRPTPGRPELPRRRRREPADEPPADDRHAGRYSPPPSPDQRSDYEADAHQSPRESRRQRNPYAPPDPDSRTGGRGQPERTRRDRLAPGDQATERTPDHPPPRRRNADQRSRRDHPSPSQERTPRRSW</sequence>
<accession>A0ABS0CIR2</accession>
<feature type="region of interest" description="Disordered" evidence="1">
    <location>
        <begin position="312"/>
        <end position="565"/>
    </location>
</feature>
<evidence type="ECO:0000256" key="2">
    <source>
        <dbReference type="SAM" id="Phobius"/>
    </source>
</evidence>
<feature type="region of interest" description="Disordered" evidence="1">
    <location>
        <begin position="73"/>
        <end position="149"/>
    </location>
</feature>
<feature type="compositionally biased region" description="Basic and acidic residues" evidence="1">
    <location>
        <begin position="399"/>
        <end position="409"/>
    </location>
</feature>
<dbReference type="RefSeq" id="WP_195127883.1">
    <property type="nucleotide sequence ID" value="NZ_JADLQX010000002.1"/>
</dbReference>
<reference evidence="3 4" key="1">
    <citation type="submission" date="2020-10" db="EMBL/GenBank/DDBJ databases">
        <title>Identification of Nocardia species via Next-generation sequencing and recognition of intraspecies genetic diversity.</title>
        <authorList>
            <person name="Li P."/>
            <person name="Li P."/>
            <person name="Lu B."/>
        </authorList>
    </citation>
    <scope>NUCLEOTIDE SEQUENCE [LARGE SCALE GENOMIC DNA]</scope>
    <source>
        <strain evidence="3 4">BJ06-0157</strain>
    </source>
</reference>
<keyword evidence="2" id="KW-0812">Transmembrane</keyword>
<feature type="compositionally biased region" description="Basic and acidic residues" evidence="1">
    <location>
        <begin position="505"/>
        <end position="553"/>
    </location>
</feature>
<dbReference type="EMBL" id="JADLQX010000002">
    <property type="protein sequence ID" value="MBF6296494.1"/>
    <property type="molecule type" value="Genomic_DNA"/>
</dbReference>
<evidence type="ECO:0000313" key="4">
    <source>
        <dbReference type="Proteomes" id="UP000702209"/>
    </source>
</evidence>
<dbReference type="Proteomes" id="UP000702209">
    <property type="component" value="Unassembled WGS sequence"/>
</dbReference>
<protein>
    <submittedName>
        <fullName evidence="3">Uncharacterized protein</fullName>
    </submittedName>
</protein>